<organism evidence="1 2">
    <name type="scientific">Trichoderma aggressivum f. europaeum</name>
    <dbReference type="NCBI Taxonomy" id="173218"/>
    <lineage>
        <taxon>Eukaryota</taxon>
        <taxon>Fungi</taxon>
        <taxon>Dikarya</taxon>
        <taxon>Ascomycota</taxon>
        <taxon>Pezizomycotina</taxon>
        <taxon>Sordariomycetes</taxon>
        <taxon>Hypocreomycetidae</taxon>
        <taxon>Hypocreales</taxon>
        <taxon>Hypocreaceae</taxon>
        <taxon>Trichoderma</taxon>
    </lineage>
</organism>
<evidence type="ECO:0000313" key="2">
    <source>
        <dbReference type="Proteomes" id="UP001273209"/>
    </source>
</evidence>
<sequence>MEITGTIKTTIDLLKFLEYVVNFIRRVTGKTKMDEVAKEIKTDLSHLQRFLLDIKQRQEHLPISNQDQTLQGLIKDIKSRINKVQEVLKDLEASHKGHGRILQILSSERQQHHISSLLDKTRPINEPDDLIGMVVELAKEIESELYIVIDGIDESEDDWNKLSHGPLGHMETLLKANSRMWLLLFVLESKSVNMYLWIKYIFIDLRNAGSEREIEEALNRRPDDLNRHYSRMLSSIMMKHKGELVKRRSKGRFTLIIGASRPFTMMELLRAHAFALPLSQQASSYQPNLLKPESVIEACGGFIIADDGVVQLVHTSMREFFLRPSHLWERLDEYDIKFFRL</sequence>
<comment type="caution">
    <text evidence="1">The sequence shown here is derived from an EMBL/GenBank/DDBJ whole genome shotgun (WGS) entry which is preliminary data.</text>
</comment>
<evidence type="ECO:0000313" key="1">
    <source>
        <dbReference type="EMBL" id="KAK4074998.1"/>
    </source>
</evidence>
<dbReference type="Proteomes" id="UP001273209">
    <property type="component" value="Unassembled WGS sequence"/>
</dbReference>
<keyword evidence="2" id="KW-1185">Reference proteome</keyword>
<reference evidence="1" key="1">
    <citation type="submission" date="2023-11" db="EMBL/GenBank/DDBJ databases">
        <title>The genome sequences of three competitors of mushroom-forming fungi.</title>
        <authorList>
            <person name="Beijen E."/>
            <person name="Ohm R.A."/>
        </authorList>
    </citation>
    <scope>NUCLEOTIDE SEQUENCE</scope>
    <source>
        <strain evidence="1">CBS 100526</strain>
    </source>
</reference>
<dbReference type="GeneID" id="87918995"/>
<protein>
    <submittedName>
        <fullName evidence="1">Uncharacterized protein</fullName>
    </submittedName>
</protein>
<proteinExistence type="predicted"/>
<gene>
    <name evidence="1" type="ORF">Triagg1_4662</name>
</gene>
<name>A0AAE1M012_9HYPO</name>
<dbReference type="RefSeq" id="XP_062756242.1">
    <property type="nucleotide sequence ID" value="XM_062899090.1"/>
</dbReference>
<dbReference type="AlphaFoldDB" id="A0AAE1M012"/>
<dbReference type="EMBL" id="JAWRVG010000015">
    <property type="protein sequence ID" value="KAK4074998.1"/>
    <property type="molecule type" value="Genomic_DNA"/>
</dbReference>
<dbReference type="PANTHER" id="PTHR10039">
    <property type="entry name" value="AMELOGENIN"/>
    <property type="match status" value="1"/>
</dbReference>
<accession>A0AAE1M012</accession>